<accession>A0A138ZWZ9</accession>
<gene>
    <name evidence="1" type="ORF">M427DRAFT_39939</name>
</gene>
<evidence type="ECO:0000313" key="2">
    <source>
        <dbReference type="Proteomes" id="UP000070544"/>
    </source>
</evidence>
<dbReference type="EMBL" id="KQ965975">
    <property type="protein sequence ID" value="KXS08805.1"/>
    <property type="molecule type" value="Genomic_DNA"/>
</dbReference>
<protein>
    <submittedName>
        <fullName evidence="1">Uncharacterized protein</fullName>
    </submittedName>
</protein>
<evidence type="ECO:0000313" key="1">
    <source>
        <dbReference type="EMBL" id="KXS08805.1"/>
    </source>
</evidence>
<dbReference type="AlphaFoldDB" id="A0A138ZWZ9"/>
<name>A0A138ZWZ9_GONPJ</name>
<proteinExistence type="predicted"/>
<sequence>MSISRGDWVLDGVVFIDPDAQGRGDGLLSNTLRITTSAQDFNNQFHNLALDIASTGDPLSKVESVGYYLQSIKEVACHIYNHYALQQSSTGQEDI</sequence>
<reference evidence="1 2" key="1">
    <citation type="journal article" date="2015" name="Genome Biol. Evol.">
        <title>Phylogenomic analyses indicate that early fungi evolved digesting cell walls of algal ancestors of land plants.</title>
        <authorList>
            <person name="Chang Y."/>
            <person name="Wang S."/>
            <person name="Sekimoto S."/>
            <person name="Aerts A.L."/>
            <person name="Choi C."/>
            <person name="Clum A."/>
            <person name="LaButti K.M."/>
            <person name="Lindquist E.A."/>
            <person name="Yee Ngan C."/>
            <person name="Ohm R.A."/>
            <person name="Salamov A.A."/>
            <person name="Grigoriev I.V."/>
            <person name="Spatafora J.W."/>
            <person name="Berbee M.L."/>
        </authorList>
    </citation>
    <scope>NUCLEOTIDE SEQUENCE [LARGE SCALE GENOMIC DNA]</scope>
    <source>
        <strain evidence="1 2">JEL478</strain>
    </source>
</reference>
<dbReference type="Proteomes" id="UP000070544">
    <property type="component" value="Unassembled WGS sequence"/>
</dbReference>
<organism evidence="1 2">
    <name type="scientific">Gonapodya prolifera (strain JEL478)</name>
    <name type="common">Monoblepharis prolifera</name>
    <dbReference type="NCBI Taxonomy" id="1344416"/>
    <lineage>
        <taxon>Eukaryota</taxon>
        <taxon>Fungi</taxon>
        <taxon>Fungi incertae sedis</taxon>
        <taxon>Chytridiomycota</taxon>
        <taxon>Chytridiomycota incertae sedis</taxon>
        <taxon>Monoblepharidomycetes</taxon>
        <taxon>Monoblepharidales</taxon>
        <taxon>Gonapodyaceae</taxon>
        <taxon>Gonapodya</taxon>
    </lineage>
</organism>
<keyword evidence="2" id="KW-1185">Reference proteome</keyword>